<name>A0AAV2P129_9HYME</name>
<accession>A0AAV2P129</accession>
<feature type="signal peptide" evidence="1">
    <location>
        <begin position="1"/>
        <end position="17"/>
    </location>
</feature>
<organism evidence="2 3">
    <name type="scientific">Lasius platythorax</name>
    <dbReference type="NCBI Taxonomy" id="488582"/>
    <lineage>
        <taxon>Eukaryota</taxon>
        <taxon>Metazoa</taxon>
        <taxon>Ecdysozoa</taxon>
        <taxon>Arthropoda</taxon>
        <taxon>Hexapoda</taxon>
        <taxon>Insecta</taxon>
        <taxon>Pterygota</taxon>
        <taxon>Neoptera</taxon>
        <taxon>Endopterygota</taxon>
        <taxon>Hymenoptera</taxon>
        <taxon>Apocrita</taxon>
        <taxon>Aculeata</taxon>
        <taxon>Formicoidea</taxon>
        <taxon>Formicidae</taxon>
        <taxon>Formicinae</taxon>
        <taxon>Lasius</taxon>
        <taxon>Lasius</taxon>
    </lineage>
</organism>
<evidence type="ECO:0000313" key="3">
    <source>
        <dbReference type="Proteomes" id="UP001497644"/>
    </source>
</evidence>
<evidence type="ECO:0000313" key="2">
    <source>
        <dbReference type="EMBL" id="CAL1685324.1"/>
    </source>
</evidence>
<evidence type="ECO:0000256" key="1">
    <source>
        <dbReference type="SAM" id="SignalP"/>
    </source>
</evidence>
<feature type="chain" id="PRO_5043875592" evidence="1">
    <location>
        <begin position="18"/>
        <end position="108"/>
    </location>
</feature>
<sequence>MQFHIFLLLFFVGSVFGSQRIPRRKSLFEEESSNTKQLENISADTSNMEDNNTGLSNKDSFKFGISKILQILETICHSELLHSFFHLFDQICNICGEILFFIEKIICG</sequence>
<dbReference type="EMBL" id="OZ034829">
    <property type="protein sequence ID" value="CAL1685324.1"/>
    <property type="molecule type" value="Genomic_DNA"/>
</dbReference>
<dbReference type="Proteomes" id="UP001497644">
    <property type="component" value="Chromosome 6"/>
</dbReference>
<reference evidence="2" key="1">
    <citation type="submission" date="2024-04" db="EMBL/GenBank/DDBJ databases">
        <authorList>
            <consortium name="Molecular Ecology Group"/>
        </authorList>
    </citation>
    <scope>NUCLEOTIDE SEQUENCE</scope>
</reference>
<keyword evidence="3" id="KW-1185">Reference proteome</keyword>
<proteinExistence type="predicted"/>
<dbReference type="AlphaFoldDB" id="A0AAV2P129"/>
<gene>
    <name evidence="2" type="ORF">LPLAT_LOCUS10857</name>
</gene>
<protein>
    <submittedName>
        <fullName evidence="2">Uncharacterized protein</fullName>
    </submittedName>
</protein>
<keyword evidence="1" id="KW-0732">Signal</keyword>